<dbReference type="EMBL" id="CP066744">
    <property type="protein sequence ID" value="QQK06942.1"/>
    <property type="molecule type" value="Genomic_DNA"/>
</dbReference>
<organism evidence="1 2">
    <name type="scientific">Miniphocaeibacter halophilus</name>
    <dbReference type="NCBI Taxonomy" id="2931922"/>
    <lineage>
        <taxon>Bacteria</taxon>
        <taxon>Bacillati</taxon>
        <taxon>Bacillota</taxon>
        <taxon>Tissierellia</taxon>
        <taxon>Tissierellales</taxon>
        <taxon>Peptoniphilaceae</taxon>
        <taxon>Miniphocaeibacter</taxon>
    </lineage>
</organism>
<keyword evidence="2" id="KW-1185">Reference proteome</keyword>
<proteinExistence type="predicted"/>
<evidence type="ECO:0000313" key="1">
    <source>
        <dbReference type="EMBL" id="QQK06942.1"/>
    </source>
</evidence>
<gene>
    <name evidence="1" type="ORF">JFY71_06225</name>
</gene>
<dbReference type="Proteomes" id="UP000595814">
    <property type="component" value="Chromosome"/>
</dbReference>
<sequence>MDNKLYEIFNEKNVIIENKDMTWQEAVKIASEPLLKEGKITDVYVENMMKNVEVNGPYMVLTDYFALMHAKAGEGVNEVSMSLLVNNKNIDLEGKPVRIFMVLASVDKSSHLEYLQKISEILLDEDNFNTILHGEKEKILQILKNN</sequence>
<protein>
    <submittedName>
        <fullName evidence="1">PTS sugar transporter subunit IIA</fullName>
    </submittedName>
</protein>
<reference evidence="1 2" key="1">
    <citation type="journal article" date="2022" name="Int. J. Syst. Evol. Microbiol.">
        <title>Miniphocaeibacter halophilus sp. nov., an ammonium-tolerant acetate-producing bacterium isolated from a biogas system.</title>
        <authorList>
            <person name="Schnurer A."/>
            <person name="Singh A."/>
            <person name="Bi S."/>
            <person name="Qiao W."/>
            <person name="Westerholm M."/>
        </authorList>
    </citation>
    <scope>NUCLEOTIDE SEQUENCE [LARGE SCALE GENOMIC DNA]</scope>
    <source>
        <strain evidence="1 2">AMB_01</strain>
    </source>
</reference>
<evidence type="ECO:0000313" key="2">
    <source>
        <dbReference type="Proteomes" id="UP000595814"/>
    </source>
</evidence>
<accession>A0AC61MMM8</accession>
<name>A0AC61MMM8_9FIRM</name>
<keyword evidence="1" id="KW-0813">Transport</keyword>
<keyword evidence="1" id="KW-0762">Sugar transport</keyword>